<accession>A0A1H3NUB6</accession>
<proteinExistence type="predicted"/>
<evidence type="ECO:0008006" key="3">
    <source>
        <dbReference type="Google" id="ProtNLM"/>
    </source>
</evidence>
<evidence type="ECO:0000313" key="1">
    <source>
        <dbReference type="EMBL" id="SDY92045.1"/>
    </source>
</evidence>
<dbReference type="RefSeq" id="WP_074922224.1">
    <property type="nucleotide sequence ID" value="NZ_CP141274.1"/>
</dbReference>
<evidence type="ECO:0000313" key="2">
    <source>
        <dbReference type="Proteomes" id="UP000183417"/>
    </source>
</evidence>
<sequence>MQALRSSFWLTRLILAWFAVTLGVAVASPLVHPQGFELVCTASGDVKLVALGDSAAPGMGHHQLDCPMCLPAGAPPPALPTMAVPHPQPLAHALLPLVAAHIASVTRAPLPARGPPSLTAVFS</sequence>
<dbReference type="Pfam" id="PF11162">
    <property type="entry name" value="DUF2946"/>
    <property type="match status" value="1"/>
</dbReference>
<dbReference type="EMBL" id="FNPE01000009">
    <property type="protein sequence ID" value="SDY92045.1"/>
    <property type="molecule type" value="Genomic_DNA"/>
</dbReference>
<organism evidence="1 2">
    <name type="scientific">Delftia lacustris</name>
    <dbReference type="NCBI Taxonomy" id="558537"/>
    <lineage>
        <taxon>Bacteria</taxon>
        <taxon>Pseudomonadati</taxon>
        <taxon>Pseudomonadota</taxon>
        <taxon>Betaproteobacteria</taxon>
        <taxon>Burkholderiales</taxon>
        <taxon>Comamonadaceae</taxon>
        <taxon>Delftia</taxon>
    </lineage>
</organism>
<dbReference type="AlphaFoldDB" id="A0A1H3NUB6"/>
<dbReference type="Proteomes" id="UP000183417">
    <property type="component" value="Unassembled WGS sequence"/>
</dbReference>
<reference evidence="1 2" key="1">
    <citation type="submission" date="2016-10" db="EMBL/GenBank/DDBJ databases">
        <authorList>
            <person name="de Groot N.N."/>
        </authorList>
    </citation>
    <scope>NUCLEOTIDE SEQUENCE [LARGE SCALE GENOMIC DNA]</scope>
    <source>
        <strain evidence="1 2">LMG 24775</strain>
    </source>
</reference>
<dbReference type="InterPro" id="IPR021333">
    <property type="entry name" value="DUF2946"/>
</dbReference>
<gene>
    <name evidence="1" type="ORF">SAMN05421547_109131</name>
</gene>
<protein>
    <recommendedName>
        <fullName evidence="3">DUF2946 domain-containing protein</fullName>
    </recommendedName>
</protein>
<name>A0A1H3NUB6_9BURK</name>
<dbReference type="GeneID" id="94692406"/>